<dbReference type="PANTHER" id="PTHR34861">
    <property type="match status" value="1"/>
</dbReference>
<feature type="compositionally biased region" description="Gly residues" evidence="1">
    <location>
        <begin position="202"/>
        <end position="211"/>
    </location>
</feature>
<evidence type="ECO:0000313" key="3">
    <source>
        <dbReference type="Proteomes" id="UP001597114"/>
    </source>
</evidence>
<proteinExistence type="predicted"/>
<dbReference type="Pfam" id="PF04199">
    <property type="entry name" value="Cyclase"/>
    <property type="match status" value="1"/>
</dbReference>
<feature type="region of interest" description="Disordered" evidence="1">
    <location>
        <begin position="198"/>
        <end position="237"/>
    </location>
</feature>
<comment type="caution">
    <text evidence="2">The sequence shown here is derived from an EMBL/GenBank/DDBJ whole genome shotgun (WGS) entry which is preliminary data.</text>
</comment>
<dbReference type="SUPFAM" id="SSF102198">
    <property type="entry name" value="Putative cyclase"/>
    <property type="match status" value="1"/>
</dbReference>
<evidence type="ECO:0000256" key="1">
    <source>
        <dbReference type="SAM" id="MobiDB-lite"/>
    </source>
</evidence>
<dbReference type="Proteomes" id="UP001597114">
    <property type="component" value="Unassembled WGS sequence"/>
</dbReference>
<dbReference type="EMBL" id="JBHUCO010000066">
    <property type="protein sequence ID" value="MFD1523509.1"/>
    <property type="molecule type" value="Genomic_DNA"/>
</dbReference>
<dbReference type="RefSeq" id="WP_344730446.1">
    <property type="nucleotide sequence ID" value="NZ_BAAAUS010000067.1"/>
</dbReference>
<sequence length="237" mass="25411">MDDFGTVELETLLRERSNWGRWGPDDERGALNLVTPEKRAAAAALVRTGRSVSLSRDFPTEPAAGNARPAHHYLRRDGRDHGGGVALDYVGVEYHGHSCTHVDALCHAWDDRGMWNGRDPGEALTIDGATFGTIDHWSEGIITRAVLLDVPAFRGTDFVEPGRPVTADELEAIVKAQDIEVEPGDAVVVYSGRDRWEAEHGPWGGGVGPDGGRSDPGSTRPACASSPTATSACWCGT</sequence>
<gene>
    <name evidence="2" type="ORF">ACFSJD_38915</name>
</gene>
<dbReference type="Gene3D" id="3.50.30.50">
    <property type="entry name" value="Putative cyclase"/>
    <property type="match status" value="1"/>
</dbReference>
<reference evidence="3" key="1">
    <citation type="journal article" date="2019" name="Int. J. Syst. Evol. Microbiol.">
        <title>The Global Catalogue of Microorganisms (GCM) 10K type strain sequencing project: providing services to taxonomists for standard genome sequencing and annotation.</title>
        <authorList>
            <consortium name="The Broad Institute Genomics Platform"/>
            <consortium name="The Broad Institute Genome Sequencing Center for Infectious Disease"/>
            <person name="Wu L."/>
            <person name="Ma J."/>
        </authorList>
    </citation>
    <scope>NUCLEOTIDE SEQUENCE [LARGE SCALE GENOMIC DNA]</scope>
    <source>
        <strain evidence="3">CCM 7043</strain>
    </source>
</reference>
<keyword evidence="3" id="KW-1185">Reference proteome</keyword>
<feature type="compositionally biased region" description="Low complexity" evidence="1">
    <location>
        <begin position="215"/>
        <end position="237"/>
    </location>
</feature>
<dbReference type="InterPro" id="IPR007325">
    <property type="entry name" value="KFase/CYL"/>
</dbReference>
<protein>
    <submittedName>
        <fullName evidence="2">Cyclase family protein</fullName>
    </submittedName>
</protein>
<dbReference type="InterPro" id="IPR037175">
    <property type="entry name" value="KFase_sf"/>
</dbReference>
<organism evidence="2 3">
    <name type="scientific">Pseudonocardia yunnanensis</name>
    <dbReference type="NCBI Taxonomy" id="58107"/>
    <lineage>
        <taxon>Bacteria</taxon>
        <taxon>Bacillati</taxon>
        <taxon>Actinomycetota</taxon>
        <taxon>Actinomycetes</taxon>
        <taxon>Pseudonocardiales</taxon>
        <taxon>Pseudonocardiaceae</taxon>
        <taxon>Pseudonocardia</taxon>
    </lineage>
</organism>
<accession>A0ABW4FAD4</accession>
<dbReference type="PANTHER" id="PTHR34861:SF10">
    <property type="entry name" value="CYCLASE"/>
    <property type="match status" value="1"/>
</dbReference>
<name>A0ABW4FAD4_9PSEU</name>
<evidence type="ECO:0000313" key="2">
    <source>
        <dbReference type="EMBL" id="MFD1523509.1"/>
    </source>
</evidence>